<keyword evidence="1" id="KW-0732">Signal</keyword>
<keyword evidence="4" id="KW-1185">Reference proteome</keyword>
<dbReference type="EMBL" id="CAJRST010041110">
    <property type="protein sequence ID" value="CAG6022021.1"/>
    <property type="molecule type" value="Genomic_DNA"/>
</dbReference>
<evidence type="ECO:0000313" key="3">
    <source>
        <dbReference type="EMBL" id="CAG6022021.1"/>
    </source>
</evidence>
<evidence type="ECO:0000313" key="4">
    <source>
        <dbReference type="Proteomes" id="UP000677803"/>
    </source>
</evidence>
<dbReference type="AlphaFoldDB" id="A0A8S4BUY1"/>
<dbReference type="OrthoDB" id="10034966at2759"/>
<dbReference type="InterPro" id="IPR013087">
    <property type="entry name" value="Znf_C2H2_type"/>
</dbReference>
<protein>
    <submittedName>
        <fullName evidence="3">(Atlantic silverside) hypothetical protein</fullName>
    </submittedName>
</protein>
<proteinExistence type="predicted"/>
<sequence length="304" mass="34513">MAAWSFMICFVFVALSLKVLLSYSIIKSHSRSPDFWVYCGIDGCEQDFRVFNSFFRHIKRTHFHYLRTGCPPSGWSTTPSSWSLGQETFAVSVFASCSTPAADSTVAVPPDPFLPEPSPQPDADFCLESIELLRSQTSEANSTVNRVISGVQQYQTALVDMLRERIRRVFEENPDKNAQLQGEALATFDAFLDPFSTTAYGQNKTIRELFNPVNPEEVVVSQKICWVKRGLSRVMTLRGKSFYYLPLIQSLKQLLTNPRIFTMLTTVPQRSEGFFYDFTDGALFTSHPLYSQRPNALQILLYTD</sequence>
<evidence type="ECO:0000259" key="2">
    <source>
        <dbReference type="PROSITE" id="PS00028"/>
    </source>
</evidence>
<comment type="caution">
    <text evidence="3">The sequence shown here is derived from an EMBL/GenBank/DDBJ whole genome shotgun (WGS) entry which is preliminary data.</text>
</comment>
<reference evidence="3" key="1">
    <citation type="submission" date="2021-05" db="EMBL/GenBank/DDBJ databases">
        <authorList>
            <person name="Tigano A."/>
        </authorList>
    </citation>
    <scope>NUCLEOTIDE SEQUENCE</scope>
</reference>
<accession>A0A8S4BUY1</accession>
<evidence type="ECO:0000256" key="1">
    <source>
        <dbReference type="SAM" id="SignalP"/>
    </source>
</evidence>
<name>A0A8S4BUY1_9TELE</name>
<dbReference type="PROSITE" id="PS00028">
    <property type="entry name" value="ZINC_FINGER_C2H2_1"/>
    <property type="match status" value="1"/>
</dbReference>
<feature type="chain" id="PRO_5035787262" evidence="1">
    <location>
        <begin position="23"/>
        <end position="304"/>
    </location>
</feature>
<feature type="domain" description="C2H2-type" evidence="2">
    <location>
        <begin position="39"/>
        <end position="62"/>
    </location>
</feature>
<feature type="signal peptide" evidence="1">
    <location>
        <begin position="1"/>
        <end position="22"/>
    </location>
</feature>
<gene>
    <name evidence="3" type="ORF">MMEN_LOCUS22201</name>
</gene>
<organism evidence="3 4">
    <name type="scientific">Menidia menidia</name>
    <name type="common">Atlantic silverside</name>
    <dbReference type="NCBI Taxonomy" id="238744"/>
    <lineage>
        <taxon>Eukaryota</taxon>
        <taxon>Metazoa</taxon>
        <taxon>Chordata</taxon>
        <taxon>Craniata</taxon>
        <taxon>Vertebrata</taxon>
        <taxon>Euteleostomi</taxon>
        <taxon>Actinopterygii</taxon>
        <taxon>Neopterygii</taxon>
        <taxon>Teleostei</taxon>
        <taxon>Neoteleostei</taxon>
        <taxon>Acanthomorphata</taxon>
        <taxon>Ovalentaria</taxon>
        <taxon>Atherinomorphae</taxon>
        <taxon>Atheriniformes</taxon>
        <taxon>Atherinopsidae</taxon>
        <taxon>Menidiinae</taxon>
        <taxon>Menidia</taxon>
    </lineage>
</organism>
<dbReference type="Proteomes" id="UP000677803">
    <property type="component" value="Unassembled WGS sequence"/>
</dbReference>